<dbReference type="SUPFAM" id="SSF48452">
    <property type="entry name" value="TPR-like"/>
    <property type="match status" value="1"/>
</dbReference>
<dbReference type="InterPro" id="IPR033985">
    <property type="entry name" value="SusD-like_N"/>
</dbReference>
<dbReference type="AlphaFoldDB" id="K1SQQ2"/>
<name>K1SQQ2_9ZZZZ</name>
<evidence type="ECO:0000313" key="2">
    <source>
        <dbReference type="EMBL" id="EKC63037.1"/>
    </source>
</evidence>
<comment type="caution">
    <text evidence="2">The sequence shown here is derived from an EMBL/GenBank/DDBJ whole genome shotgun (WGS) entry which is preliminary data.</text>
</comment>
<feature type="domain" description="SusD-like N-terminal" evidence="1">
    <location>
        <begin position="59"/>
        <end position="233"/>
    </location>
</feature>
<dbReference type="Gene3D" id="1.25.40.390">
    <property type="match status" value="1"/>
</dbReference>
<proteinExistence type="predicted"/>
<accession>K1SQQ2</accession>
<evidence type="ECO:0000259" key="1">
    <source>
        <dbReference type="Pfam" id="PF14322"/>
    </source>
</evidence>
<dbReference type="EMBL" id="AJWY01007778">
    <property type="protein sequence ID" value="EKC63037.1"/>
    <property type="molecule type" value="Genomic_DNA"/>
</dbReference>
<gene>
    <name evidence="2" type="ORF">LEA_11534</name>
</gene>
<feature type="non-terminal residue" evidence="2">
    <location>
        <position position="267"/>
    </location>
</feature>
<protein>
    <recommendedName>
        <fullName evidence="1">SusD-like N-terminal domain-containing protein</fullName>
    </recommendedName>
</protein>
<reference evidence="2" key="1">
    <citation type="journal article" date="2013" name="Environ. Microbiol.">
        <title>Microbiota from the distal guts of lean and obese adolescents exhibit partial functional redundancy besides clear differences in community structure.</title>
        <authorList>
            <person name="Ferrer M."/>
            <person name="Ruiz A."/>
            <person name="Lanza F."/>
            <person name="Haange S.B."/>
            <person name="Oberbach A."/>
            <person name="Till H."/>
            <person name="Bargiela R."/>
            <person name="Campoy C."/>
            <person name="Segura M.T."/>
            <person name="Richter M."/>
            <person name="von Bergen M."/>
            <person name="Seifert J."/>
            <person name="Suarez A."/>
        </authorList>
    </citation>
    <scope>NUCLEOTIDE SEQUENCE</scope>
</reference>
<sequence>MTLLLNSCIKEATPTDVATEDQVTLETQVRGIPAALVQAGSTGYAQQGAAWDFSLPAIHIATESMTGDLVVTGNIGYDWFGQWGTNDALGADYAVGALTWDNYYTWIMMANNVINLIDASDLSALDATERSYLGFAYAYRAMFYFDLVRLYEFKENTVTKADNLLGLGVPIVLPSTTEAEAKNNPRAKVDDIYDTIIFPDLDTAEELLSTFTPSDKYTISLPLIYGMKARAYLERGTAKNDAEAYKKAAEYARKAITASACTPLTQE</sequence>
<organism evidence="2">
    <name type="scientific">human gut metagenome</name>
    <dbReference type="NCBI Taxonomy" id="408170"/>
    <lineage>
        <taxon>unclassified sequences</taxon>
        <taxon>metagenomes</taxon>
        <taxon>organismal metagenomes</taxon>
    </lineage>
</organism>
<dbReference type="Pfam" id="PF14322">
    <property type="entry name" value="SusD-like_3"/>
    <property type="match status" value="1"/>
</dbReference>
<dbReference type="InterPro" id="IPR011990">
    <property type="entry name" value="TPR-like_helical_dom_sf"/>
</dbReference>